<reference evidence="1" key="2">
    <citation type="submission" date="2017-11" db="EMBL/GenBank/DDBJ databases">
        <title>Coralsnake Venomics: Analyses of Venom Gland Transcriptomes and Proteomes of Six Brazilian Taxa.</title>
        <authorList>
            <person name="Aird S.D."/>
            <person name="Jorge da Silva N."/>
            <person name="Qiu L."/>
            <person name="Villar-Briones A."/>
            <person name="Aparecida-Saddi V."/>
            <person name="Campos-Telles M.P."/>
            <person name="Grau M."/>
            <person name="Mikheyev A.S."/>
        </authorList>
    </citation>
    <scope>NUCLEOTIDE SEQUENCE</scope>
    <source>
        <tissue evidence="1">Venom_gland</tissue>
    </source>
</reference>
<dbReference type="EMBL" id="IACK01229260">
    <property type="protein sequence ID" value="LAA97849.1"/>
    <property type="molecule type" value="Transcribed_RNA"/>
</dbReference>
<organism evidence="1">
    <name type="scientific">Micrurus lemniscatus lemniscatus</name>
    <dbReference type="NCBI Taxonomy" id="129467"/>
    <lineage>
        <taxon>Eukaryota</taxon>
        <taxon>Metazoa</taxon>
        <taxon>Chordata</taxon>
        <taxon>Craniata</taxon>
        <taxon>Vertebrata</taxon>
        <taxon>Euteleostomi</taxon>
        <taxon>Lepidosauria</taxon>
        <taxon>Squamata</taxon>
        <taxon>Bifurcata</taxon>
        <taxon>Unidentata</taxon>
        <taxon>Episquamata</taxon>
        <taxon>Toxicofera</taxon>
        <taxon>Serpentes</taxon>
        <taxon>Colubroidea</taxon>
        <taxon>Elapidae</taxon>
        <taxon>Elapinae</taxon>
        <taxon>Micrurus</taxon>
    </lineage>
</organism>
<proteinExistence type="predicted"/>
<sequence length="114" mass="12820">MEMLFLCKTHKTRLSTVNLSINHVHTQRWRTSSHPLWTVTCPAQCSSAGLWPVTTDGSKKNGARVNVTACCFLMGRGPQTNPQIWSQFHSAPSMQLRHSFADQKQQADPHMSIT</sequence>
<accession>A0A2D4JMZ3</accession>
<name>A0A2D4JMZ3_MICLE</name>
<dbReference type="AlphaFoldDB" id="A0A2D4JMZ3"/>
<protein>
    <submittedName>
        <fullName evidence="1">Uncharacterized protein</fullName>
    </submittedName>
</protein>
<reference evidence="1" key="1">
    <citation type="submission" date="2017-07" db="EMBL/GenBank/DDBJ databases">
        <authorList>
            <person name="Mikheyev A."/>
            <person name="Grau M."/>
        </authorList>
    </citation>
    <scope>NUCLEOTIDE SEQUENCE</scope>
    <source>
        <tissue evidence="1">Venom_gland</tissue>
    </source>
</reference>
<evidence type="ECO:0000313" key="1">
    <source>
        <dbReference type="EMBL" id="LAA97849.1"/>
    </source>
</evidence>